<dbReference type="EMBL" id="AMZH03026634">
    <property type="protein sequence ID" value="RRT34532.1"/>
    <property type="molecule type" value="Genomic_DNA"/>
</dbReference>
<feature type="region of interest" description="Disordered" evidence="1">
    <location>
        <begin position="45"/>
        <end position="99"/>
    </location>
</feature>
<dbReference type="Proteomes" id="UP000287651">
    <property type="component" value="Unassembled WGS sequence"/>
</dbReference>
<evidence type="ECO:0000256" key="1">
    <source>
        <dbReference type="SAM" id="MobiDB-lite"/>
    </source>
</evidence>
<dbReference type="AlphaFoldDB" id="A0A426X4X7"/>
<name>A0A426X4X7_ENSVE</name>
<proteinExistence type="predicted"/>
<evidence type="ECO:0000313" key="2">
    <source>
        <dbReference type="EMBL" id="RRT34532.1"/>
    </source>
</evidence>
<gene>
    <name evidence="2" type="ORF">B296_00053740</name>
</gene>
<evidence type="ECO:0000313" key="3">
    <source>
        <dbReference type="Proteomes" id="UP000287651"/>
    </source>
</evidence>
<organism evidence="2 3">
    <name type="scientific">Ensete ventricosum</name>
    <name type="common">Abyssinian banana</name>
    <name type="synonym">Musa ensete</name>
    <dbReference type="NCBI Taxonomy" id="4639"/>
    <lineage>
        <taxon>Eukaryota</taxon>
        <taxon>Viridiplantae</taxon>
        <taxon>Streptophyta</taxon>
        <taxon>Embryophyta</taxon>
        <taxon>Tracheophyta</taxon>
        <taxon>Spermatophyta</taxon>
        <taxon>Magnoliopsida</taxon>
        <taxon>Liliopsida</taxon>
        <taxon>Zingiberales</taxon>
        <taxon>Musaceae</taxon>
        <taxon>Ensete</taxon>
    </lineage>
</organism>
<feature type="compositionally biased region" description="Basic and acidic residues" evidence="1">
    <location>
        <begin position="55"/>
        <end position="71"/>
    </location>
</feature>
<accession>A0A426X4X7</accession>
<reference evidence="2 3" key="1">
    <citation type="journal article" date="2014" name="Agronomy (Basel)">
        <title>A Draft Genome Sequence for Ensete ventricosum, the Drought-Tolerant Tree Against Hunger.</title>
        <authorList>
            <person name="Harrison J."/>
            <person name="Moore K.A."/>
            <person name="Paszkiewicz K."/>
            <person name="Jones T."/>
            <person name="Grant M."/>
            <person name="Ambacheew D."/>
            <person name="Muzemil S."/>
            <person name="Studholme D.J."/>
        </authorList>
    </citation>
    <scope>NUCLEOTIDE SEQUENCE [LARGE SCALE GENOMIC DNA]</scope>
</reference>
<protein>
    <submittedName>
        <fullName evidence="2">Uncharacterized protein</fullName>
    </submittedName>
</protein>
<comment type="caution">
    <text evidence="2">The sequence shown here is derived from an EMBL/GenBank/DDBJ whole genome shotgun (WGS) entry which is preliminary data.</text>
</comment>
<sequence>MKSHSEMRDKRKYYHFYRKYDHDMEECCDLQYQIEDLIRRRHLRRYVRDQSSLPDSRDSSPRPKGSVEKQIDVIFGGPTSGGDSSSARKACARSEVGKRPAHDEYLDITFKSGGEEYPCHDNAN</sequence>